<dbReference type="EMBL" id="AMFJ01028754">
    <property type="protein sequence ID" value="EKD44741.1"/>
    <property type="molecule type" value="Genomic_DNA"/>
</dbReference>
<organism evidence="1">
    <name type="scientific">uncultured bacterium</name>
    <name type="common">gcode 4</name>
    <dbReference type="NCBI Taxonomy" id="1234023"/>
    <lineage>
        <taxon>Bacteria</taxon>
        <taxon>environmental samples</taxon>
    </lineage>
</organism>
<sequence length="128" mass="14937">MRFFDSKIWLNSSGGHIRKNMQFICWGTCPYPDIPSRVVDITSHLGPDTRSSDGSFEGGDSTIDFIKITYNFAEKCWWKWRSRLIFFSLEGLVCRIHHEVSDHERDWGYEGKARVEGCWGFHGIKIMN</sequence>
<proteinExistence type="predicted"/>
<evidence type="ECO:0000313" key="1">
    <source>
        <dbReference type="EMBL" id="EKD44741.1"/>
    </source>
</evidence>
<gene>
    <name evidence="1" type="ORF">ACD_71C00023G0003</name>
</gene>
<comment type="caution">
    <text evidence="1">The sequence shown here is derived from an EMBL/GenBank/DDBJ whole genome shotgun (WGS) entry which is preliminary data.</text>
</comment>
<name>K1Z697_9BACT</name>
<accession>K1Z697</accession>
<dbReference type="AlphaFoldDB" id="K1Z697"/>
<reference evidence="1" key="1">
    <citation type="journal article" date="2012" name="Science">
        <title>Fermentation, hydrogen, and sulfur metabolism in multiple uncultivated bacterial phyla.</title>
        <authorList>
            <person name="Wrighton K.C."/>
            <person name="Thomas B.C."/>
            <person name="Sharon I."/>
            <person name="Miller C.S."/>
            <person name="Castelle C.J."/>
            <person name="VerBerkmoes N.C."/>
            <person name="Wilkins M.J."/>
            <person name="Hettich R.L."/>
            <person name="Lipton M.S."/>
            <person name="Williams K.H."/>
            <person name="Long P.E."/>
            <person name="Banfield J.F."/>
        </authorList>
    </citation>
    <scope>NUCLEOTIDE SEQUENCE [LARGE SCALE GENOMIC DNA]</scope>
</reference>
<protein>
    <submittedName>
        <fullName evidence="1">Uncharacterized protein</fullName>
    </submittedName>
</protein>